<dbReference type="InterPro" id="IPR006145">
    <property type="entry name" value="PsdUridine_synth_RsuA/RluA"/>
</dbReference>
<keyword evidence="4" id="KW-1185">Reference proteome</keyword>
<feature type="domain" description="Pseudouridine synthase RsuA/RluA-like" evidence="2">
    <location>
        <begin position="10"/>
        <end position="160"/>
    </location>
</feature>
<organism evidence="3 4">
    <name type="scientific">Sphingobacterium thermophilum</name>
    <dbReference type="NCBI Taxonomy" id="768534"/>
    <lineage>
        <taxon>Bacteria</taxon>
        <taxon>Pseudomonadati</taxon>
        <taxon>Bacteroidota</taxon>
        <taxon>Sphingobacteriia</taxon>
        <taxon>Sphingobacteriales</taxon>
        <taxon>Sphingobacteriaceae</taxon>
        <taxon>Sphingobacterium</taxon>
    </lineage>
</organism>
<evidence type="ECO:0000256" key="1">
    <source>
        <dbReference type="ARBA" id="ARBA00023235"/>
    </source>
</evidence>
<evidence type="ECO:0000259" key="2">
    <source>
        <dbReference type="Pfam" id="PF00849"/>
    </source>
</evidence>
<dbReference type="PANTHER" id="PTHR21600:SF56">
    <property type="entry name" value="TRNA PSEUDOURIDINE SYNTHASE C"/>
    <property type="match status" value="1"/>
</dbReference>
<dbReference type="PANTHER" id="PTHR21600">
    <property type="entry name" value="MITOCHONDRIAL RNA PSEUDOURIDINE SYNTHASE"/>
    <property type="match status" value="1"/>
</dbReference>
<name>A0ABP8R9I6_9SPHI</name>
<dbReference type="RefSeq" id="WP_345069218.1">
    <property type="nucleotide sequence ID" value="NZ_BAABGR010000044.1"/>
</dbReference>
<keyword evidence="1" id="KW-0413">Isomerase</keyword>
<accession>A0ABP8R9I6</accession>
<protein>
    <submittedName>
        <fullName evidence="3">tRNA pseudouridine(65) synthase TruC</fullName>
    </submittedName>
</protein>
<sequence length="233" mass="26790">MLEIIYQDEHLIAINKPHGLLVHRSSIAQDADETALQLLRDQIGMTVYPAHRLDRKTGGILLFSLDKATDQKTQQMFQDKKMDKRYLALLRGFCPEEGTIDYPLTKANTNKTQEAITHYRRLAIAEIDVPQGKFNTSRYSLVEANPITGRTHQLRRHFAHIMHPIIGDRPHGCNKQNKMWKEKFAMETMLLHASALYFTHPWTNQSIAIKADLQSEFKRSLDILGISISEVEI</sequence>
<dbReference type="SUPFAM" id="SSF55120">
    <property type="entry name" value="Pseudouridine synthase"/>
    <property type="match status" value="1"/>
</dbReference>
<dbReference type="Proteomes" id="UP001500394">
    <property type="component" value="Unassembled WGS sequence"/>
</dbReference>
<dbReference type="InterPro" id="IPR050188">
    <property type="entry name" value="RluA_PseudoU_synthase"/>
</dbReference>
<dbReference type="Pfam" id="PF00849">
    <property type="entry name" value="PseudoU_synth_2"/>
    <property type="match status" value="1"/>
</dbReference>
<dbReference type="InterPro" id="IPR020103">
    <property type="entry name" value="PsdUridine_synth_cat_dom_sf"/>
</dbReference>
<dbReference type="Gene3D" id="3.30.2350.10">
    <property type="entry name" value="Pseudouridine synthase"/>
    <property type="match status" value="1"/>
</dbReference>
<evidence type="ECO:0000313" key="4">
    <source>
        <dbReference type="Proteomes" id="UP001500394"/>
    </source>
</evidence>
<reference evidence="4" key="1">
    <citation type="journal article" date="2019" name="Int. J. Syst. Evol. Microbiol.">
        <title>The Global Catalogue of Microorganisms (GCM) 10K type strain sequencing project: providing services to taxonomists for standard genome sequencing and annotation.</title>
        <authorList>
            <consortium name="The Broad Institute Genomics Platform"/>
            <consortium name="The Broad Institute Genome Sequencing Center for Infectious Disease"/>
            <person name="Wu L."/>
            <person name="Ma J."/>
        </authorList>
    </citation>
    <scope>NUCLEOTIDE SEQUENCE [LARGE SCALE GENOMIC DNA]</scope>
    <source>
        <strain evidence="4">JCM 17858</strain>
    </source>
</reference>
<evidence type="ECO:0000313" key="3">
    <source>
        <dbReference type="EMBL" id="GAA4521220.1"/>
    </source>
</evidence>
<gene>
    <name evidence="3" type="primary">truC</name>
    <name evidence="3" type="ORF">GCM10023173_26410</name>
</gene>
<comment type="caution">
    <text evidence="3">The sequence shown here is derived from an EMBL/GenBank/DDBJ whole genome shotgun (WGS) entry which is preliminary data.</text>
</comment>
<dbReference type="EMBL" id="BAABGR010000044">
    <property type="protein sequence ID" value="GAA4521220.1"/>
    <property type="molecule type" value="Genomic_DNA"/>
</dbReference>
<proteinExistence type="predicted"/>